<evidence type="ECO:0000313" key="8">
    <source>
        <dbReference type="Proteomes" id="UP000253998"/>
    </source>
</evidence>
<dbReference type="InterPro" id="IPR007452">
    <property type="entry name" value="TamB_C"/>
</dbReference>
<keyword evidence="3 5" id="KW-1133">Transmembrane helix</keyword>
<evidence type="ECO:0000256" key="4">
    <source>
        <dbReference type="ARBA" id="ARBA00023136"/>
    </source>
</evidence>
<dbReference type="GO" id="GO:0009306">
    <property type="term" value="P:protein secretion"/>
    <property type="evidence" value="ECO:0007669"/>
    <property type="project" value="InterPro"/>
</dbReference>
<evidence type="ECO:0000256" key="5">
    <source>
        <dbReference type="SAM" id="Phobius"/>
    </source>
</evidence>
<gene>
    <name evidence="7" type="ORF">DPV83_08290</name>
</gene>
<evidence type="ECO:0000256" key="1">
    <source>
        <dbReference type="ARBA" id="ARBA00004167"/>
    </source>
</evidence>
<dbReference type="PANTHER" id="PTHR36985:SF1">
    <property type="entry name" value="TRANSLOCATION AND ASSEMBLY MODULE SUBUNIT TAMB"/>
    <property type="match status" value="1"/>
</dbReference>
<dbReference type="PANTHER" id="PTHR36985">
    <property type="entry name" value="TRANSLOCATION AND ASSEMBLY MODULE SUBUNIT TAMB"/>
    <property type="match status" value="1"/>
</dbReference>
<protein>
    <submittedName>
        <fullName evidence="7">Translocation/assembly module TamB</fullName>
    </submittedName>
</protein>
<feature type="transmembrane region" description="Helical" evidence="5">
    <location>
        <begin position="20"/>
        <end position="43"/>
    </location>
</feature>
<accession>A0A8B2TZB7</accession>
<evidence type="ECO:0000259" key="6">
    <source>
        <dbReference type="Pfam" id="PF04357"/>
    </source>
</evidence>
<dbReference type="Pfam" id="PF04357">
    <property type="entry name" value="TamB"/>
    <property type="match status" value="1"/>
</dbReference>
<reference evidence="7 8" key="1">
    <citation type="submission" date="2018-05" db="EMBL/GenBank/DDBJ databases">
        <title>Draft Genome Sequences for a Diverse set of 7 Haemophilus Species.</title>
        <authorList>
            <person name="Nichols M."/>
            <person name="Topaz N."/>
            <person name="Wang X."/>
            <person name="Wang X."/>
            <person name="Boxrud D."/>
        </authorList>
    </citation>
    <scope>NUCLEOTIDE SEQUENCE [LARGE SCALE GENOMIC DNA]</scope>
    <source>
        <strain evidence="7 8">C2001002503</strain>
    </source>
</reference>
<dbReference type="RefSeq" id="WP_111296724.1">
    <property type="nucleotide sequence ID" value="NZ_QEPM01000006.1"/>
</dbReference>
<comment type="subcellular location">
    <subcellularLocation>
        <location evidence="1">Membrane</location>
        <topology evidence="1">Single-pass membrane protein</topology>
    </subcellularLocation>
</comment>
<evidence type="ECO:0000256" key="3">
    <source>
        <dbReference type="ARBA" id="ARBA00022989"/>
    </source>
</evidence>
<name>A0A8B2TZB7_9PAST</name>
<evidence type="ECO:0000313" key="7">
    <source>
        <dbReference type="EMBL" id="RDE70184.1"/>
    </source>
</evidence>
<evidence type="ECO:0000256" key="2">
    <source>
        <dbReference type="ARBA" id="ARBA00022692"/>
    </source>
</evidence>
<keyword evidence="2 5" id="KW-0812">Transmembrane</keyword>
<dbReference type="GO" id="GO:0005886">
    <property type="term" value="C:plasma membrane"/>
    <property type="evidence" value="ECO:0007669"/>
    <property type="project" value="InterPro"/>
</dbReference>
<organism evidence="7 8">
    <name type="scientific">Aggregatibacter segnis</name>
    <dbReference type="NCBI Taxonomy" id="739"/>
    <lineage>
        <taxon>Bacteria</taxon>
        <taxon>Pseudomonadati</taxon>
        <taxon>Pseudomonadota</taxon>
        <taxon>Gammaproteobacteria</taxon>
        <taxon>Pasteurellales</taxon>
        <taxon>Pasteurellaceae</taxon>
        <taxon>Aggregatibacter</taxon>
    </lineage>
</organism>
<comment type="caution">
    <text evidence="7">The sequence shown here is derived from an EMBL/GenBank/DDBJ whole genome shotgun (WGS) entry which is preliminary data.</text>
</comment>
<keyword evidence="4 5" id="KW-0472">Membrane</keyword>
<dbReference type="GO" id="GO:0097347">
    <property type="term" value="C:TAM protein secretion complex"/>
    <property type="evidence" value="ECO:0007669"/>
    <property type="project" value="TreeGrafter"/>
</dbReference>
<dbReference type="EMBL" id="QEPM01000006">
    <property type="protein sequence ID" value="RDE70184.1"/>
    <property type="molecule type" value="Genomic_DNA"/>
</dbReference>
<sequence>MTEQIEKAAQTTKAKSPKRLWRWILCLVSAVIFLPIFALFALLSTESGQHKLLHWADDGLDALSIEQAQGNLKEGLTLKHLRFQTEGVDAHIEEAHLQLQLSCLWHLDVCIDDITLTKPSILIDTTLLPPSEPKNNSNGNMKHVFLPISVQINRLAVNDFSLSLDKNKITLGTFHTAASLNNADGLTLAPTQIENLSFTQDLTSTTGNAATLKKTDVSEPIQWEELEQSLRKPLFSELQQVELPFAIHIQGVQGKNWRYQSLSGKNTVEQEILISSAELQASATDDIIKLAKFDVQSSLGQLQANGQVAFQQDFPLQFDAFAKINDIRQNNDLVLPASQAEIHLSGALKKQTALSWQTQGALESQLNAQIQAAEPNFPLQVNLTVPQAQYPFNNKDPLKIQDFNLTVDGNLAAAQIQLKSAVSGMGIPNSDLALQAVAHLSDIAINQLKLNTLNGTADLTGNLNWRDGVEWNGHLALAKMALGTYLADFPAIISGSLNSQGKITQDKQQISVSDIDLQGSLLQRPLSLTGNLHMAEQPLLNVPQLTFTYGDNKINAQGNLGSVSDFTLDINAPNLSGLLTGLSASVNGKGAVTGNIMRPNLVVDLTAKQFHFRGINLAQASIKGQLNTEQQVQGQLNAHLNGFHYNDIKVNNLQLAILGNEQKHSLQLISEGNPIAANMNIVGNFDRTLQQWQGTISQLMLKTEFGHIQTNKSVAVTYDNKSTQSTIAAHCWMHSNIDLCFPQTFNVGTNGEIPFEIKRFDLAFINKILENDLLKGQLNSKGKVAWSTQTPLSAEIQINGNALSLAKKLDYRTFKLDMPKVVLNANLANNDLALKTEVHVQEQGKINADLKLQDIVNTRKLSGTFTIPHLNPAIVNQLLANDEKVSGELKANLTLGGNLSAPTLNGDILLKQLNAKIRALPFDIKNSELALHFAGTNSTLKGFVQTDDSRLNLSGEAHWKNINEWRTRLNAQAEKFKVDIPSMAKLTISPNIEISASPKLLELSGNIEIPKARIAIESLPDSAIEVSADEVILDGKTKRTLPKNIPAETRSGMAVKSDLKIHIGDDVSLKAYGLKTYLHGLLSVRQEKGNLGLYGEVNLKNGRYASFGQDLIIRKGLISFVGQPSQPFLNIEAIRNPEAMEDNSVTAGVKVTGLAGSPSITVFSEPSMPQDQALAYILTGRSLENSGDASSSGSVGAALLGMGLAKTGNVVGGIGKAFGIKDLNLGTQGVGDSSKVVVSGNITPRLQVKYGVGLFDGLAEVTLRYRLLPQLYVQSVSGVNQAFDLLYQFEF</sequence>
<dbReference type="Proteomes" id="UP000253998">
    <property type="component" value="Unassembled WGS sequence"/>
</dbReference>
<feature type="domain" description="Translocation and assembly module TamB C-terminal" evidence="6">
    <location>
        <begin position="947"/>
        <end position="1291"/>
    </location>
</feature>
<proteinExistence type="predicted"/>